<evidence type="ECO:0000256" key="5">
    <source>
        <dbReference type="ARBA" id="ARBA00023155"/>
    </source>
</evidence>
<dbReference type="SMART" id="SM00389">
    <property type="entry name" value="HOX"/>
    <property type="match status" value="1"/>
</dbReference>
<feature type="compositionally biased region" description="Basic and acidic residues" evidence="11">
    <location>
        <begin position="19"/>
        <end position="33"/>
    </location>
</feature>
<dbReference type="GeneTree" id="ENSGT00940000165215"/>
<dbReference type="GO" id="GO:0003677">
    <property type="term" value="F:DNA binding"/>
    <property type="evidence" value="ECO:0007669"/>
    <property type="project" value="UniProtKB-UniRule"/>
</dbReference>
<keyword evidence="7 9" id="KW-0539">Nucleus</keyword>
<dbReference type="PANTHER" id="PTHR24333">
    <property type="entry name" value="HOMEO BOX HB9 LIKE A-RELATED"/>
    <property type="match status" value="1"/>
</dbReference>
<keyword evidence="6" id="KW-0804">Transcription</keyword>
<evidence type="ECO:0000256" key="8">
    <source>
        <dbReference type="ARBA" id="ARBA00038196"/>
    </source>
</evidence>
<dbReference type="InterPro" id="IPR020479">
    <property type="entry name" value="HD_metazoa"/>
</dbReference>
<feature type="region of interest" description="Disordered" evidence="11">
    <location>
        <begin position="19"/>
        <end position="76"/>
    </location>
</feature>
<accession>A0A8C4Z766</accession>
<dbReference type="AlphaFoldDB" id="A0A8C4Z766"/>
<keyword evidence="5 9" id="KW-0371">Homeobox</keyword>
<dbReference type="OMA" id="GHTMANF"/>
<keyword evidence="14" id="KW-1185">Reference proteome</keyword>
<dbReference type="Gene3D" id="1.10.10.60">
    <property type="entry name" value="Homeodomain-like"/>
    <property type="match status" value="1"/>
</dbReference>
<dbReference type="GO" id="GO:0000981">
    <property type="term" value="F:DNA-binding transcription factor activity, RNA polymerase II-specific"/>
    <property type="evidence" value="ECO:0007669"/>
    <property type="project" value="InterPro"/>
</dbReference>
<evidence type="ECO:0000256" key="7">
    <source>
        <dbReference type="ARBA" id="ARBA00023242"/>
    </source>
</evidence>
<evidence type="ECO:0000256" key="3">
    <source>
        <dbReference type="ARBA" id="ARBA00023015"/>
    </source>
</evidence>
<evidence type="ECO:0000256" key="4">
    <source>
        <dbReference type="ARBA" id="ARBA00023125"/>
    </source>
</evidence>
<dbReference type="Ensembl" id="ENSGMOT00000007952.2">
    <property type="protein sequence ID" value="ENSGMOP00000007731.2"/>
    <property type="gene ID" value="ENSGMOG00000007241.2"/>
</dbReference>
<name>A0A8C4Z766_GADMO</name>
<dbReference type="Proteomes" id="UP000694546">
    <property type="component" value="Chromosome 15"/>
</dbReference>
<dbReference type="InterPro" id="IPR001356">
    <property type="entry name" value="HD"/>
</dbReference>
<dbReference type="InterPro" id="IPR050848">
    <property type="entry name" value="Homeobox_TF"/>
</dbReference>
<dbReference type="GO" id="GO:0005634">
    <property type="term" value="C:nucleus"/>
    <property type="evidence" value="ECO:0007669"/>
    <property type="project" value="UniProtKB-SubCell"/>
</dbReference>
<dbReference type="Pfam" id="PF00046">
    <property type="entry name" value="Homeodomain"/>
    <property type="match status" value="1"/>
</dbReference>
<evidence type="ECO:0000256" key="10">
    <source>
        <dbReference type="RuleBase" id="RU000682"/>
    </source>
</evidence>
<evidence type="ECO:0000313" key="13">
    <source>
        <dbReference type="Ensembl" id="ENSGMOP00000007731.2"/>
    </source>
</evidence>
<evidence type="ECO:0000256" key="11">
    <source>
        <dbReference type="SAM" id="MobiDB-lite"/>
    </source>
</evidence>
<comment type="subcellular location">
    <subcellularLocation>
        <location evidence="1 9 10">Nucleus</location>
    </subcellularLocation>
</comment>
<evidence type="ECO:0000256" key="1">
    <source>
        <dbReference type="ARBA" id="ARBA00004123"/>
    </source>
</evidence>
<dbReference type="InterPro" id="IPR009057">
    <property type="entry name" value="Homeodomain-like_sf"/>
</dbReference>
<dbReference type="PANTHER" id="PTHR24333:SF5">
    <property type="entry name" value="VENT HOMEOBOX"/>
    <property type="match status" value="1"/>
</dbReference>
<proteinExistence type="inferred from homology"/>
<feature type="DNA-binding region" description="Homeobox" evidence="9">
    <location>
        <begin position="77"/>
        <end position="136"/>
    </location>
</feature>
<organism evidence="13 14">
    <name type="scientific">Gadus morhua</name>
    <name type="common">Atlantic cod</name>
    <dbReference type="NCBI Taxonomy" id="8049"/>
    <lineage>
        <taxon>Eukaryota</taxon>
        <taxon>Metazoa</taxon>
        <taxon>Chordata</taxon>
        <taxon>Craniata</taxon>
        <taxon>Vertebrata</taxon>
        <taxon>Euteleostomi</taxon>
        <taxon>Actinopterygii</taxon>
        <taxon>Neopterygii</taxon>
        <taxon>Teleostei</taxon>
        <taxon>Neoteleostei</taxon>
        <taxon>Acanthomorphata</taxon>
        <taxon>Zeiogadaria</taxon>
        <taxon>Gadariae</taxon>
        <taxon>Gadiformes</taxon>
        <taxon>Gadoidei</taxon>
        <taxon>Gadidae</taxon>
        <taxon>Gadus</taxon>
    </lineage>
</organism>
<reference evidence="13" key="1">
    <citation type="submission" date="2025-08" db="UniProtKB">
        <authorList>
            <consortium name="Ensembl"/>
        </authorList>
    </citation>
    <scope>IDENTIFICATION</scope>
</reference>
<evidence type="ECO:0000256" key="2">
    <source>
        <dbReference type="ARBA" id="ARBA00022473"/>
    </source>
</evidence>
<sequence length="209" mass="23863">DIMANFSIEWLSKSFYSTHKETEVKRTRLRDPPKPGTYSSIEVLSNAPADSYSPTSCGYTSGSESEQGEDSEGEAGLRRMRTKFTSEQINRLEDTFGRHKYLGATQRRKIAEKLSLSETQVKTWFQNRRMKLKRDLQDSRPEFFTAPPGLLPPFLYAPAPAFQHHPLGGQLPLYNSRDGSPQPVRGLSYPAQQLVHQQHMHPLAPPYYY</sequence>
<dbReference type="CDD" id="cd00086">
    <property type="entry name" value="homeodomain"/>
    <property type="match status" value="1"/>
</dbReference>
<protein>
    <recommendedName>
        <fullName evidence="12">Homeobox domain-containing protein</fullName>
    </recommendedName>
</protein>
<dbReference type="SUPFAM" id="SSF46689">
    <property type="entry name" value="Homeodomain-like"/>
    <property type="match status" value="1"/>
</dbReference>
<dbReference type="PROSITE" id="PS00027">
    <property type="entry name" value="HOMEOBOX_1"/>
    <property type="match status" value="1"/>
</dbReference>
<dbReference type="InterPro" id="IPR017970">
    <property type="entry name" value="Homeobox_CS"/>
</dbReference>
<dbReference type="PROSITE" id="PS50071">
    <property type="entry name" value="HOMEOBOX_2"/>
    <property type="match status" value="1"/>
</dbReference>
<keyword evidence="4 9" id="KW-0238">DNA-binding</keyword>
<keyword evidence="3" id="KW-0805">Transcription regulation</keyword>
<evidence type="ECO:0000313" key="14">
    <source>
        <dbReference type="Proteomes" id="UP000694546"/>
    </source>
</evidence>
<evidence type="ECO:0000256" key="6">
    <source>
        <dbReference type="ARBA" id="ARBA00023163"/>
    </source>
</evidence>
<reference evidence="13" key="2">
    <citation type="submission" date="2025-09" db="UniProtKB">
        <authorList>
            <consortium name="Ensembl"/>
        </authorList>
    </citation>
    <scope>IDENTIFICATION</scope>
</reference>
<dbReference type="PRINTS" id="PR00024">
    <property type="entry name" value="HOMEOBOX"/>
</dbReference>
<comment type="similarity">
    <text evidence="8">Belongs to the BAR homeobox family.</text>
</comment>
<feature type="domain" description="Homeobox" evidence="12">
    <location>
        <begin position="75"/>
        <end position="135"/>
    </location>
</feature>
<keyword evidence="2" id="KW-0217">Developmental protein</keyword>
<evidence type="ECO:0000256" key="9">
    <source>
        <dbReference type="PROSITE-ProRule" id="PRU00108"/>
    </source>
</evidence>
<evidence type="ECO:0000259" key="12">
    <source>
        <dbReference type="PROSITE" id="PS50071"/>
    </source>
</evidence>